<dbReference type="InterPro" id="IPR044649">
    <property type="entry name" value="MPBQ/MSBQ_MT"/>
</dbReference>
<dbReference type="OrthoDB" id="10017101at2759"/>
<keyword evidence="2" id="KW-0472">Membrane</keyword>
<dbReference type="PANTHER" id="PTHR44516:SF6">
    <property type="entry name" value="MPBQ_MBSQ FAMILY SAM-BINDING METHYLTRANSFERASE PROFILE DOMAIN-CONTAINING PROTEIN"/>
    <property type="match status" value="1"/>
</dbReference>
<evidence type="ECO:0000259" key="3">
    <source>
        <dbReference type="PROSITE" id="PS51734"/>
    </source>
</evidence>
<dbReference type="Gramene" id="KXG24006">
    <property type="protein sequence ID" value="KXG24006"/>
    <property type="gene ID" value="SORBI_3008G171000"/>
</dbReference>
<dbReference type="Gene3D" id="3.40.50.150">
    <property type="entry name" value="Vaccinia Virus protein VP39"/>
    <property type="match status" value="1"/>
</dbReference>
<dbReference type="PROSITE" id="PS51734">
    <property type="entry name" value="SAM_MPBQ_MSBQ_MT"/>
    <property type="match status" value="1"/>
</dbReference>
<feature type="domain" description="MPBQ/MBSQ family SAM-binding methyltransferase profile" evidence="3">
    <location>
        <begin position="33"/>
        <end position="243"/>
    </location>
</feature>
<proteinExistence type="inferred from homology"/>
<dbReference type="PANTHER" id="PTHR44516">
    <property type="entry name" value="2-METHYL-6-PHYTYL-1,4-HYDROQUINONE METHYLTRANSFERASE, CHLOROPLASTIC"/>
    <property type="match status" value="1"/>
</dbReference>
<reference evidence="5" key="2">
    <citation type="journal article" date="2018" name="Plant J.">
        <title>The Sorghum bicolor reference genome: improved assembly, gene annotations, a transcriptome atlas, and signatures of genome organization.</title>
        <authorList>
            <person name="McCormick R.F."/>
            <person name="Truong S.K."/>
            <person name="Sreedasyam A."/>
            <person name="Jenkins J."/>
            <person name="Shu S."/>
            <person name="Sims D."/>
            <person name="Kennedy M."/>
            <person name="Amirebrahimi M."/>
            <person name="Weers B.D."/>
            <person name="McKinley B."/>
            <person name="Mattison A."/>
            <person name="Morishige D.T."/>
            <person name="Grimwood J."/>
            <person name="Schmutz J."/>
            <person name="Mullet J.E."/>
        </authorList>
    </citation>
    <scope>NUCLEOTIDE SEQUENCE [LARGE SCALE GENOMIC DNA]</scope>
    <source>
        <strain evidence="5">cv. BTx623</strain>
    </source>
</reference>
<keyword evidence="2" id="KW-0812">Transmembrane</keyword>
<dbReference type="InterPro" id="IPR031164">
    <property type="entry name" value="SAM_MPBQ_MSBQ_MT"/>
</dbReference>
<dbReference type="InParanoid" id="A0A1B6PEA9"/>
<organism evidence="4 5">
    <name type="scientific">Sorghum bicolor</name>
    <name type="common">Sorghum</name>
    <name type="synonym">Sorghum vulgare</name>
    <dbReference type="NCBI Taxonomy" id="4558"/>
    <lineage>
        <taxon>Eukaryota</taxon>
        <taxon>Viridiplantae</taxon>
        <taxon>Streptophyta</taxon>
        <taxon>Embryophyta</taxon>
        <taxon>Tracheophyta</taxon>
        <taxon>Spermatophyta</taxon>
        <taxon>Magnoliopsida</taxon>
        <taxon>Liliopsida</taxon>
        <taxon>Poales</taxon>
        <taxon>Poaceae</taxon>
        <taxon>PACMAD clade</taxon>
        <taxon>Panicoideae</taxon>
        <taxon>Andropogonodae</taxon>
        <taxon>Andropogoneae</taxon>
        <taxon>Sorghinae</taxon>
        <taxon>Sorghum</taxon>
    </lineage>
</organism>
<dbReference type="Proteomes" id="UP000000768">
    <property type="component" value="Chromosome 8"/>
</dbReference>
<reference evidence="4 5" key="1">
    <citation type="journal article" date="2009" name="Nature">
        <title>The Sorghum bicolor genome and the diversification of grasses.</title>
        <authorList>
            <person name="Paterson A.H."/>
            <person name="Bowers J.E."/>
            <person name="Bruggmann R."/>
            <person name="Dubchak I."/>
            <person name="Grimwood J."/>
            <person name="Gundlach H."/>
            <person name="Haberer G."/>
            <person name="Hellsten U."/>
            <person name="Mitros T."/>
            <person name="Poliakov A."/>
            <person name="Schmutz J."/>
            <person name="Spannagl M."/>
            <person name="Tang H."/>
            <person name="Wang X."/>
            <person name="Wicker T."/>
            <person name="Bharti A.K."/>
            <person name="Chapman J."/>
            <person name="Feltus F.A."/>
            <person name="Gowik U."/>
            <person name="Grigoriev I.V."/>
            <person name="Lyons E."/>
            <person name="Maher C.A."/>
            <person name="Martis M."/>
            <person name="Narechania A."/>
            <person name="Otillar R.P."/>
            <person name="Penning B.W."/>
            <person name="Salamov A.A."/>
            <person name="Wang Y."/>
            <person name="Zhang L."/>
            <person name="Carpita N.C."/>
            <person name="Freeling M."/>
            <person name="Gingle A.R."/>
            <person name="Hash C.T."/>
            <person name="Keller B."/>
            <person name="Klein P."/>
            <person name="Kresovich S."/>
            <person name="McCann M.C."/>
            <person name="Ming R."/>
            <person name="Peterson D.G."/>
            <person name="Mehboob-ur-Rahman"/>
            <person name="Ware D."/>
            <person name="Westhoff P."/>
            <person name="Mayer K.F."/>
            <person name="Messing J."/>
            <person name="Rokhsar D.S."/>
        </authorList>
    </citation>
    <scope>NUCLEOTIDE SEQUENCE [LARGE SCALE GENOMIC DNA]</scope>
    <source>
        <strain evidence="5">cv. BTx623</strain>
    </source>
</reference>
<evidence type="ECO:0000256" key="1">
    <source>
        <dbReference type="PROSITE-ProRule" id="PRU01069"/>
    </source>
</evidence>
<keyword evidence="1" id="KW-0489">Methyltransferase</keyword>
<dbReference type="OMA" id="PVNPIIF"/>
<keyword evidence="1" id="KW-0808">Transferase</keyword>
<dbReference type="eggNOG" id="KOG1540">
    <property type="taxonomic scope" value="Eukaryota"/>
</dbReference>
<feature type="region of interest" description="SAM motif I" evidence="1">
    <location>
        <begin position="83"/>
        <end position="92"/>
    </location>
</feature>
<dbReference type="SUPFAM" id="SSF53335">
    <property type="entry name" value="S-adenosyl-L-methionine-dependent methyltransferases"/>
    <property type="match status" value="1"/>
</dbReference>
<dbReference type="GO" id="GO:0032259">
    <property type="term" value="P:methylation"/>
    <property type="evidence" value="ECO:0007669"/>
    <property type="project" value="UniProtKB-UniRule"/>
</dbReference>
<evidence type="ECO:0000313" key="5">
    <source>
        <dbReference type="Proteomes" id="UP000000768"/>
    </source>
</evidence>
<dbReference type="InterPro" id="IPR029063">
    <property type="entry name" value="SAM-dependent_MTases_sf"/>
</dbReference>
<name>A0A1B6PEA9_SORBI</name>
<dbReference type="InterPro" id="IPR013216">
    <property type="entry name" value="Methyltransf_11"/>
</dbReference>
<keyword evidence="1" id="KW-0949">S-adenosyl-L-methionine</keyword>
<feature type="region of interest" description="SAM motif II" evidence="1">
    <location>
        <begin position="128"/>
        <end position="141"/>
    </location>
</feature>
<sequence length="306" mass="34565">MSSPITDGARLRRAASSFPAAAPASARPVTAPRFIQHKKEALWFYRFISIGYDRVFNPEQYTEDMRDDALEPAGLLYSRHLKVVDVGGGTGFTTLGIVKHVDPENITLLDQSPDQLQKARQKEALKEVTIMEGDAEDLPFPTDSFDRYVSAGSIEYWPDPQRGIKEAYRVLRSGGVACVIGPVYPTFWLSRFFADMWMLFPKEEEYIEWFQKAGFKDVELKRIGPKWYRGVRRHGLIIGCSVTGVKRASGDSPLKLGPKAEDVSNPVNPIIFFFRFLVGTICAAYYVLVPIYMWIKDQIVPNGMPI</sequence>
<comment type="similarity">
    <text evidence="1">Belongs to the class I-like SAM-binding methyltransferase superfamily. MPBQ/MBSQ MT family.</text>
</comment>
<accession>A0A1B6PEA9</accession>
<keyword evidence="5" id="KW-1185">Reference proteome</keyword>
<feature type="transmembrane region" description="Helical" evidence="2">
    <location>
        <begin position="272"/>
        <end position="295"/>
    </location>
</feature>
<dbReference type="GO" id="GO:0051741">
    <property type="term" value="F:2-methyl-6-phytyl-1,4-benzoquinone methyltransferase activity"/>
    <property type="evidence" value="ECO:0007669"/>
    <property type="project" value="InterPro"/>
</dbReference>
<dbReference type="AlphaFoldDB" id="A0A1B6PEA9"/>
<dbReference type="Pfam" id="PF08241">
    <property type="entry name" value="Methyltransf_11"/>
    <property type="match status" value="1"/>
</dbReference>
<gene>
    <name evidence="4" type="ORF">SORBI_3008G171000</name>
</gene>
<evidence type="ECO:0000313" key="4">
    <source>
        <dbReference type="EMBL" id="KXG24006.1"/>
    </source>
</evidence>
<evidence type="ECO:0000256" key="2">
    <source>
        <dbReference type="SAM" id="Phobius"/>
    </source>
</evidence>
<dbReference type="CDD" id="cd02440">
    <property type="entry name" value="AdoMet_MTases"/>
    <property type="match status" value="1"/>
</dbReference>
<dbReference type="EMBL" id="CM000767">
    <property type="protein sequence ID" value="KXG24006.1"/>
    <property type="molecule type" value="Genomic_DNA"/>
</dbReference>
<protein>
    <recommendedName>
        <fullName evidence="3">MPBQ/MBSQ family SAM-binding methyltransferase profile domain-containing protein</fullName>
    </recommendedName>
</protein>
<keyword evidence="2" id="KW-1133">Transmembrane helix</keyword>
<dbReference type="STRING" id="4558.A0A1B6PEA9"/>
<feature type="region of interest" description="SAM motif III" evidence="1">
    <location>
        <begin position="169"/>
        <end position="182"/>
    </location>
</feature>